<dbReference type="Gene3D" id="4.10.240.10">
    <property type="entry name" value="Zn(2)-C6 fungal-type DNA-binding domain"/>
    <property type="match status" value="1"/>
</dbReference>
<comment type="caution">
    <text evidence="10">The sequence shown here is derived from an EMBL/GenBank/DDBJ whole genome shotgun (WGS) entry which is preliminary data.</text>
</comment>
<dbReference type="OrthoDB" id="2123952at2759"/>
<organism evidence="10 11">
    <name type="scientific">Stachybotrys elegans</name>
    <dbReference type="NCBI Taxonomy" id="80388"/>
    <lineage>
        <taxon>Eukaryota</taxon>
        <taxon>Fungi</taxon>
        <taxon>Dikarya</taxon>
        <taxon>Ascomycota</taxon>
        <taxon>Pezizomycotina</taxon>
        <taxon>Sordariomycetes</taxon>
        <taxon>Hypocreomycetidae</taxon>
        <taxon>Hypocreales</taxon>
        <taxon>Stachybotryaceae</taxon>
        <taxon>Stachybotrys</taxon>
    </lineage>
</organism>
<dbReference type="GO" id="GO:0008270">
    <property type="term" value="F:zinc ion binding"/>
    <property type="evidence" value="ECO:0007669"/>
    <property type="project" value="InterPro"/>
</dbReference>
<evidence type="ECO:0000259" key="9">
    <source>
        <dbReference type="PROSITE" id="PS50048"/>
    </source>
</evidence>
<protein>
    <submittedName>
        <fullName evidence="10">Fungal-specific transcription factor domain-containing protein</fullName>
    </submittedName>
</protein>
<dbReference type="CDD" id="cd00067">
    <property type="entry name" value="GAL4"/>
    <property type="match status" value="1"/>
</dbReference>
<evidence type="ECO:0000256" key="8">
    <source>
        <dbReference type="SAM" id="Phobius"/>
    </source>
</evidence>
<dbReference type="Pfam" id="PF00172">
    <property type="entry name" value="Zn_clus"/>
    <property type="match status" value="1"/>
</dbReference>
<gene>
    <name evidence="10" type="ORF">B0I35DRAFT_467177</name>
</gene>
<dbReference type="SUPFAM" id="SSF57701">
    <property type="entry name" value="Zn2/Cys6 DNA-binding domain"/>
    <property type="match status" value="1"/>
</dbReference>
<dbReference type="AlphaFoldDB" id="A0A8K0SXE9"/>
<evidence type="ECO:0000256" key="1">
    <source>
        <dbReference type="ARBA" id="ARBA00004123"/>
    </source>
</evidence>
<dbReference type="PANTHER" id="PTHR46910">
    <property type="entry name" value="TRANSCRIPTION FACTOR PDR1"/>
    <property type="match status" value="1"/>
</dbReference>
<dbReference type="GO" id="GO:0005634">
    <property type="term" value="C:nucleus"/>
    <property type="evidence" value="ECO:0007669"/>
    <property type="project" value="UniProtKB-SubCell"/>
</dbReference>
<proteinExistence type="predicted"/>
<reference evidence="10" key="1">
    <citation type="journal article" date="2021" name="Nat. Commun.">
        <title>Genetic determinants of endophytism in the Arabidopsis root mycobiome.</title>
        <authorList>
            <person name="Mesny F."/>
            <person name="Miyauchi S."/>
            <person name="Thiergart T."/>
            <person name="Pickel B."/>
            <person name="Atanasova L."/>
            <person name="Karlsson M."/>
            <person name="Huettel B."/>
            <person name="Barry K.W."/>
            <person name="Haridas S."/>
            <person name="Chen C."/>
            <person name="Bauer D."/>
            <person name="Andreopoulos W."/>
            <person name="Pangilinan J."/>
            <person name="LaButti K."/>
            <person name="Riley R."/>
            <person name="Lipzen A."/>
            <person name="Clum A."/>
            <person name="Drula E."/>
            <person name="Henrissat B."/>
            <person name="Kohler A."/>
            <person name="Grigoriev I.V."/>
            <person name="Martin F.M."/>
            <person name="Hacquard S."/>
        </authorList>
    </citation>
    <scope>NUCLEOTIDE SEQUENCE</scope>
    <source>
        <strain evidence="10">MPI-CAGE-CH-0235</strain>
    </source>
</reference>
<dbReference type="InterPro" id="IPR007219">
    <property type="entry name" value="XnlR_reg_dom"/>
</dbReference>
<keyword evidence="8" id="KW-0472">Membrane</keyword>
<dbReference type="GO" id="GO:0006351">
    <property type="term" value="P:DNA-templated transcription"/>
    <property type="evidence" value="ECO:0007669"/>
    <property type="project" value="InterPro"/>
</dbReference>
<name>A0A8K0SXE9_9HYPO</name>
<keyword evidence="4" id="KW-0238">DNA-binding</keyword>
<dbReference type="CDD" id="cd12148">
    <property type="entry name" value="fungal_TF_MHR"/>
    <property type="match status" value="1"/>
</dbReference>
<evidence type="ECO:0000313" key="11">
    <source>
        <dbReference type="Proteomes" id="UP000813444"/>
    </source>
</evidence>
<dbReference type="InterPro" id="IPR001138">
    <property type="entry name" value="Zn2Cys6_DnaBD"/>
</dbReference>
<keyword evidence="3" id="KW-0805">Transcription regulation</keyword>
<dbReference type="EMBL" id="JAGPNK010000003">
    <property type="protein sequence ID" value="KAH7324255.1"/>
    <property type="molecule type" value="Genomic_DNA"/>
</dbReference>
<dbReference type="PANTHER" id="PTHR46910:SF37">
    <property type="entry name" value="ZN(II)2CYS6 TRANSCRIPTION FACTOR (EUROFUNG)"/>
    <property type="match status" value="1"/>
</dbReference>
<evidence type="ECO:0000256" key="6">
    <source>
        <dbReference type="ARBA" id="ARBA00023242"/>
    </source>
</evidence>
<keyword evidence="6" id="KW-0539">Nucleus</keyword>
<evidence type="ECO:0000256" key="5">
    <source>
        <dbReference type="ARBA" id="ARBA00023163"/>
    </source>
</evidence>
<sequence>MESGGVRRKACDLCYRKKIKCDGKKPLCSHCVTYASDCTYGCTSRKKKPRRKEPDKPEADQQDRVKFLEAHIKALEQKIEVMTSLSSGLQSIPAEMITPQSDEPIPPRAGPFSSSASANLPPQEEVLPIVEHYLTTSNSQLPLFHPRTLLSMVRAWYQEPHTRDPITWAAINIVLALGLQFDNPKSAANYAMHAQSMLTQVTTGQVTIVNVQILLGLVMFLYGIYDFGPPSMLIAIALRLAQQLGLHTRMSSQGLDPHLQLQRARVFWIAYILDRDISLRIRQAPIHQDDDIDLDLPGESASDEAGQVLAPDGQRRMNFFRARVLLARIEGRYYHLRYSVKAASASTDEQAKAMAAMRQQLDEWDSQVPHAFSPRALCEDEDDVSGLTRSFTMLFATRLTCMCVASQASTMNLMWIESLRNFGRTAIAGLGPSLTPLPTNWQTLVEDSRDFLKLFMGFKKRDSTFIWTALCGFGSGILCLTANNMCDPYHPSAEDDILLVESALRVMEAWTEEVNINWVSRVRDTCRELASHARYIVEHKQLPHIPIFNGLLVDGPFLNSFLLSKND</sequence>
<dbReference type="Pfam" id="PF04082">
    <property type="entry name" value="Fungal_trans"/>
    <property type="match status" value="1"/>
</dbReference>
<keyword evidence="11" id="KW-1185">Reference proteome</keyword>
<evidence type="ECO:0000256" key="3">
    <source>
        <dbReference type="ARBA" id="ARBA00023015"/>
    </source>
</evidence>
<evidence type="ECO:0000256" key="4">
    <source>
        <dbReference type="ARBA" id="ARBA00023125"/>
    </source>
</evidence>
<keyword evidence="8" id="KW-1133">Transmembrane helix</keyword>
<dbReference type="Proteomes" id="UP000813444">
    <property type="component" value="Unassembled WGS sequence"/>
</dbReference>
<feature type="domain" description="Zn(2)-C6 fungal-type" evidence="9">
    <location>
        <begin position="10"/>
        <end position="40"/>
    </location>
</feature>
<accession>A0A8K0SXE9</accession>
<evidence type="ECO:0000256" key="2">
    <source>
        <dbReference type="ARBA" id="ARBA00022723"/>
    </source>
</evidence>
<comment type="subcellular location">
    <subcellularLocation>
        <location evidence="1">Nucleus</location>
    </subcellularLocation>
</comment>
<feature type="transmembrane region" description="Helical" evidence="8">
    <location>
        <begin position="206"/>
        <end position="225"/>
    </location>
</feature>
<dbReference type="SMART" id="SM00906">
    <property type="entry name" value="Fungal_trans"/>
    <property type="match status" value="1"/>
</dbReference>
<feature type="compositionally biased region" description="Basic and acidic residues" evidence="7">
    <location>
        <begin position="52"/>
        <end position="64"/>
    </location>
</feature>
<evidence type="ECO:0000256" key="7">
    <source>
        <dbReference type="SAM" id="MobiDB-lite"/>
    </source>
</evidence>
<keyword evidence="5" id="KW-0804">Transcription</keyword>
<dbReference type="SMART" id="SM00066">
    <property type="entry name" value="GAL4"/>
    <property type="match status" value="1"/>
</dbReference>
<keyword evidence="8" id="KW-0812">Transmembrane</keyword>
<dbReference type="InterPro" id="IPR050987">
    <property type="entry name" value="AtrR-like"/>
</dbReference>
<dbReference type="GO" id="GO:0000981">
    <property type="term" value="F:DNA-binding transcription factor activity, RNA polymerase II-specific"/>
    <property type="evidence" value="ECO:0007669"/>
    <property type="project" value="InterPro"/>
</dbReference>
<feature type="region of interest" description="Disordered" evidence="7">
    <location>
        <begin position="42"/>
        <end position="64"/>
    </location>
</feature>
<dbReference type="GO" id="GO:0003677">
    <property type="term" value="F:DNA binding"/>
    <property type="evidence" value="ECO:0007669"/>
    <property type="project" value="UniProtKB-KW"/>
</dbReference>
<dbReference type="PROSITE" id="PS50048">
    <property type="entry name" value="ZN2_CY6_FUNGAL_2"/>
    <property type="match status" value="1"/>
</dbReference>
<keyword evidence="2" id="KW-0479">Metal-binding</keyword>
<dbReference type="InterPro" id="IPR036864">
    <property type="entry name" value="Zn2-C6_fun-type_DNA-bd_sf"/>
</dbReference>
<evidence type="ECO:0000313" key="10">
    <source>
        <dbReference type="EMBL" id="KAH7324255.1"/>
    </source>
</evidence>